<evidence type="ECO:0000313" key="1">
    <source>
        <dbReference type="EMBL" id="ETN04293.1"/>
    </source>
</evidence>
<dbReference type="RefSeq" id="XP_008910220.1">
    <property type="nucleotide sequence ID" value="XM_008911972.1"/>
</dbReference>
<organism evidence="1 2">
    <name type="scientific">Phytophthora nicotianae (strain INRA-310)</name>
    <name type="common">Phytophthora parasitica</name>
    <dbReference type="NCBI Taxonomy" id="761204"/>
    <lineage>
        <taxon>Eukaryota</taxon>
        <taxon>Sar</taxon>
        <taxon>Stramenopiles</taxon>
        <taxon>Oomycota</taxon>
        <taxon>Peronosporomycetes</taxon>
        <taxon>Peronosporales</taxon>
        <taxon>Peronosporaceae</taxon>
        <taxon>Phytophthora</taxon>
    </lineage>
</organism>
<reference evidence="1 2" key="2">
    <citation type="submission" date="2013-11" db="EMBL/GenBank/DDBJ databases">
        <title>The Genome Sequence of Phytophthora parasitica INRA-310.</title>
        <authorList>
            <consortium name="The Broad Institute Genomics Platform"/>
            <person name="Russ C."/>
            <person name="Tyler B."/>
            <person name="Panabieres F."/>
            <person name="Shan W."/>
            <person name="Tripathy S."/>
            <person name="Grunwald N."/>
            <person name="Machado M."/>
            <person name="Johnson C.S."/>
            <person name="Arredondo F."/>
            <person name="Hong C."/>
            <person name="Coffey M."/>
            <person name="Young S.K."/>
            <person name="Zeng Q."/>
            <person name="Gargeya S."/>
            <person name="Fitzgerald M."/>
            <person name="Abouelleil A."/>
            <person name="Alvarado L."/>
            <person name="Chapman S.B."/>
            <person name="Gainer-Dewar J."/>
            <person name="Goldberg J."/>
            <person name="Griggs A."/>
            <person name="Gujja S."/>
            <person name="Hansen M."/>
            <person name="Howarth C."/>
            <person name="Imamovic A."/>
            <person name="Ireland A."/>
            <person name="Larimer J."/>
            <person name="McCowan C."/>
            <person name="Murphy C."/>
            <person name="Pearson M."/>
            <person name="Poon T.W."/>
            <person name="Priest M."/>
            <person name="Roberts A."/>
            <person name="Saif S."/>
            <person name="Shea T."/>
            <person name="Sykes S."/>
            <person name="Wortman J."/>
            <person name="Nusbaum C."/>
            <person name="Birren B."/>
        </authorList>
    </citation>
    <scope>NUCLEOTIDE SEQUENCE [LARGE SCALE GENOMIC DNA]</scope>
    <source>
        <strain evidence="1 2">INRA-310</strain>
    </source>
</reference>
<reference evidence="2" key="1">
    <citation type="submission" date="2011-12" db="EMBL/GenBank/DDBJ databases">
        <authorList>
            <consortium name="The Broad Institute Genome Sequencing Platform"/>
            <person name="Russ C."/>
            <person name="Tyler B."/>
            <person name="Panabieres F."/>
            <person name="Shan W."/>
            <person name="Tripathy S."/>
            <person name="Grunwald N."/>
            <person name="Machado M."/>
            <person name="Young S.K."/>
            <person name="Zeng Q."/>
            <person name="Gargeya S."/>
            <person name="Fitzgerald M."/>
            <person name="Haas B."/>
            <person name="Abouelleil A."/>
            <person name="Alvarado L."/>
            <person name="Arachchi H.M."/>
            <person name="Berlin A."/>
            <person name="Chapman S.B."/>
            <person name="Gearin G."/>
            <person name="Goldberg J."/>
            <person name="Griggs A."/>
            <person name="Gujja S."/>
            <person name="Hansen M."/>
            <person name="Heiman D."/>
            <person name="Howarth C."/>
            <person name="Larimer J."/>
            <person name="Lui A."/>
            <person name="MacDonald P.J.P."/>
            <person name="McCowen C."/>
            <person name="Montmayeur A."/>
            <person name="Murphy C."/>
            <person name="Neiman D."/>
            <person name="Pearson M."/>
            <person name="Priest M."/>
            <person name="Roberts A."/>
            <person name="Saif S."/>
            <person name="Shea T."/>
            <person name="Sisk P."/>
            <person name="Stolte C."/>
            <person name="Sykes S."/>
            <person name="Wortman J."/>
            <person name="Nusbaum C."/>
            <person name="Birren B."/>
        </authorList>
    </citation>
    <scope>NUCLEOTIDE SEQUENCE [LARGE SCALE GENOMIC DNA]</scope>
    <source>
        <strain evidence="2">INRA-310</strain>
    </source>
</reference>
<dbReference type="AlphaFoldDB" id="W2PTM8"/>
<accession>W2PTM8</accession>
<gene>
    <name evidence="1" type="ORF">PPTG_14988</name>
</gene>
<dbReference type="STRING" id="761204.W2PTM8"/>
<protein>
    <submittedName>
        <fullName evidence="1">Uncharacterized protein</fullName>
    </submittedName>
</protein>
<evidence type="ECO:0000313" key="2">
    <source>
        <dbReference type="Proteomes" id="UP000018817"/>
    </source>
</evidence>
<dbReference type="Proteomes" id="UP000018817">
    <property type="component" value="Unassembled WGS sequence"/>
</dbReference>
<sequence length="148" mass="16587">MSSVHMDAQQRPQYPVESFAPIRIVLVQECRCGNCWMRLLYFRPSWPRIVQISLVGYVNRSQTMTITTRSKRLSAFGTDGSTPTTVAPGSYAPEQVITSFGVQAQRPLFSSFATSEKRNLNENKTTSAITPGLALTWISSIRSLLFSY</sequence>
<dbReference type="EMBL" id="KI669604">
    <property type="protein sequence ID" value="ETN04293.1"/>
    <property type="molecule type" value="Genomic_DNA"/>
</dbReference>
<name>W2PTM8_PHYN3</name>
<dbReference type="VEuPathDB" id="FungiDB:PPTG_14988"/>
<proteinExistence type="predicted"/>
<dbReference type="GeneID" id="20184217"/>